<organism evidence="4 5">
    <name type="scientific">Rubus argutus</name>
    <name type="common">Southern blackberry</name>
    <dbReference type="NCBI Taxonomy" id="59490"/>
    <lineage>
        <taxon>Eukaryota</taxon>
        <taxon>Viridiplantae</taxon>
        <taxon>Streptophyta</taxon>
        <taxon>Embryophyta</taxon>
        <taxon>Tracheophyta</taxon>
        <taxon>Spermatophyta</taxon>
        <taxon>Magnoliopsida</taxon>
        <taxon>eudicotyledons</taxon>
        <taxon>Gunneridae</taxon>
        <taxon>Pentapetalae</taxon>
        <taxon>rosids</taxon>
        <taxon>fabids</taxon>
        <taxon>Rosales</taxon>
        <taxon>Rosaceae</taxon>
        <taxon>Rosoideae</taxon>
        <taxon>Rosoideae incertae sedis</taxon>
        <taxon>Rubus</taxon>
    </lineage>
</organism>
<feature type="region of interest" description="Disordered" evidence="2">
    <location>
        <begin position="137"/>
        <end position="189"/>
    </location>
</feature>
<reference evidence="4 5" key="1">
    <citation type="journal article" date="2023" name="G3 (Bethesda)">
        <title>A chromosome-length genome assembly and annotation of blackberry (Rubus argutus, cv. 'Hillquist').</title>
        <authorList>
            <person name="Bruna T."/>
            <person name="Aryal R."/>
            <person name="Dudchenko O."/>
            <person name="Sargent D.J."/>
            <person name="Mead D."/>
            <person name="Buti M."/>
            <person name="Cavallini A."/>
            <person name="Hytonen T."/>
            <person name="Andres J."/>
            <person name="Pham M."/>
            <person name="Weisz D."/>
            <person name="Mascagni F."/>
            <person name="Usai G."/>
            <person name="Natali L."/>
            <person name="Bassil N."/>
            <person name="Fernandez G.E."/>
            <person name="Lomsadze A."/>
            <person name="Armour M."/>
            <person name="Olukolu B."/>
            <person name="Poorten T."/>
            <person name="Britton C."/>
            <person name="Davik J."/>
            <person name="Ashrafi H."/>
            <person name="Aiden E.L."/>
            <person name="Borodovsky M."/>
            <person name="Worthington M."/>
        </authorList>
    </citation>
    <scope>NUCLEOTIDE SEQUENCE [LARGE SCALE GENOMIC DNA]</scope>
    <source>
        <strain evidence="4">PI 553951</strain>
    </source>
</reference>
<dbReference type="InterPro" id="IPR037227">
    <property type="entry name" value="EndoU-like"/>
</dbReference>
<keyword evidence="5" id="KW-1185">Reference proteome</keyword>
<proteinExistence type="predicted"/>
<feature type="compositionally biased region" description="Pro residues" evidence="2">
    <location>
        <begin position="138"/>
        <end position="170"/>
    </location>
</feature>
<evidence type="ECO:0000313" key="4">
    <source>
        <dbReference type="EMBL" id="KAK9931723.1"/>
    </source>
</evidence>
<evidence type="ECO:0000259" key="3">
    <source>
        <dbReference type="Pfam" id="PF13639"/>
    </source>
</evidence>
<evidence type="ECO:0000256" key="1">
    <source>
        <dbReference type="ARBA" id="ARBA00022801"/>
    </source>
</evidence>
<dbReference type="SUPFAM" id="SSF57850">
    <property type="entry name" value="RING/U-box"/>
    <property type="match status" value="1"/>
</dbReference>
<dbReference type="InterPro" id="IPR001841">
    <property type="entry name" value="Znf_RING"/>
</dbReference>
<dbReference type="InterPro" id="IPR013083">
    <property type="entry name" value="Znf_RING/FYVE/PHD"/>
</dbReference>
<dbReference type="EMBL" id="JBEDUW010000004">
    <property type="protein sequence ID" value="KAK9931723.1"/>
    <property type="molecule type" value="Genomic_DNA"/>
</dbReference>
<dbReference type="GO" id="GO:0016787">
    <property type="term" value="F:hydrolase activity"/>
    <property type="evidence" value="ECO:0007669"/>
    <property type="project" value="UniProtKB-KW"/>
</dbReference>
<gene>
    <name evidence="4" type="ORF">M0R45_018990</name>
</gene>
<dbReference type="Proteomes" id="UP001457282">
    <property type="component" value="Unassembled WGS sequence"/>
</dbReference>
<dbReference type="GO" id="GO:0004540">
    <property type="term" value="F:RNA nuclease activity"/>
    <property type="evidence" value="ECO:0007669"/>
    <property type="project" value="UniProtKB-ARBA"/>
</dbReference>
<dbReference type="Gene3D" id="3.30.40.10">
    <property type="entry name" value="Zinc/RING finger domain, C3HC4 (zinc finger)"/>
    <property type="match status" value="1"/>
</dbReference>
<comment type="caution">
    <text evidence="4">The sequence shown here is derived from an EMBL/GenBank/DDBJ whole genome shotgun (WGS) entry which is preliminary data.</text>
</comment>
<feature type="domain" description="RING-type" evidence="3">
    <location>
        <begin position="61"/>
        <end position="109"/>
    </location>
</feature>
<protein>
    <recommendedName>
        <fullName evidence="3">RING-type domain-containing protein</fullName>
    </recommendedName>
</protein>
<evidence type="ECO:0000256" key="2">
    <source>
        <dbReference type="SAM" id="MobiDB-lite"/>
    </source>
</evidence>
<dbReference type="Pfam" id="PF13639">
    <property type="entry name" value="zf-RING_2"/>
    <property type="match status" value="1"/>
</dbReference>
<sequence>MGALYGRGGTSGSSSAFEHVFVGEIKQRGVVKKRFLTSTIGFKLCETGFSIPNPMPVFTDACPICLKEFQTRQVVSRVCSGPHYMHSDCYLNRSHRDGRLVVLACPICRRKINEKEVVQLGVLDNEELVQVERWSIPSAPPSPPRPHQLIPHIPPPQPPPPPPPQPPVPSSPFRLGLGNLRRSMSNPSL</sequence>
<keyword evidence="1" id="KW-0378">Hydrolase</keyword>
<evidence type="ECO:0000313" key="5">
    <source>
        <dbReference type="Proteomes" id="UP001457282"/>
    </source>
</evidence>
<dbReference type="SUPFAM" id="SSF142877">
    <property type="entry name" value="EndoU-like"/>
    <property type="match status" value="1"/>
</dbReference>
<name>A0AAW1X6S2_RUBAR</name>
<dbReference type="AlphaFoldDB" id="A0AAW1X6S2"/>
<accession>A0AAW1X6S2</accession>